<dbReference type="InterPro" id="IPR017517">
    <property type="entry name" value="Maleyloyr_isom"/>
</dbReference>
<proteinExistence type="predicted"/>
<feature type="domain" description="Mycothiol-dependent maleylpyruvate isomerase metal-binding" evidence="1">
    <location>
        <begin position="6"/>
        <end position="54"/>
    </location>
</feature>
<keyword evidence="3" id="KW-1185">Reference proteome</keyword>
<gene>
    <name evidence="2" type="ORF">DFO65_11049</name>
</gene>
<accession>A0A366IES5</accession>
<dbReference type="InterPro" id="IPR017519">
    <property type="entry name" value="CHP03085"/>
</dbReference>
<dbReference type="InterPro" id="IPR024344">
    <property type="entry name" value="MDMPI_metal-binding"/>
</dbReference>
<evidence type="ECO:0000313" key="3">
    <source>
        <dbReference type="Proteomes" id="UP000253509"/>
    </source>
</evidence>
<dbReference type="Pfam" id="PF11716">
    <property type="entry name" value="MDMPI_N"/>
    <property type="match status" value="1"/>
</dbReference>
<organism evidence="2 3">
    <name type="scientific">Brevibacterium celere</name>
    <dbReference type="NCBI Taxonomy" id="225845"/>
    <lineage>
        <taxon>Bacteria</taxon>
        <taxon>Bacillati</taxon>
        <taxon>Actinomycetota</taxon>
        <taxon>Actinomycetes</taxon>
        <taxon>Micrococcales</taxon>
        <taxon>Brevibacteriaceae</taxon>
        <taxon>Brevibacterium</taxon>
    </lineage>
</organism>
<comment type="caution">
    <text evidence="2">The sequence shown here is derived from an EMBL/GenBank/DDBJ whole genome shotgun (WGS) entry which is preliminary data.</text>
</comment>
<dbReference type="InterPro" id="IPR034660">
    <property type="entry name" value="DinB/YfiT-like"/>
</dbReference>
<protein>
    <submittedName>
        <fullName evidence="2">Uncharacterized protein (TIGR03085 family)</fullName>
    </submittedName>
</protein>
<reference evidence="2 3" key="1">
    <citation type="submission" date="2018-06" db="EMBL/GenBank/DDBJ databases">
        <title>Freshwater and sediment microbial communities from various areas in North America, analyzing microbe dynamics in response to fracking.</title>
        <authorList>
            <person name="Lamendella R."/>
        </authorList>
    </citation>
    <scope>NUCLEOTIDE SEQUENCE [LARGE SCALE GENOMIC DNA]</scope>
    <source>
        <strain evidence="2 3">3b_TX</strain>
    </source>
</reference>
<dbReference type="Proteomes" id="UP000253509">
    <property type="component" value="Unassembled WGS sequence"/>
</dbReference>
<sequence length="203" mass="22385">MSSLARTERLRLVSAARRAGEDAPTLCAGWTTRDLATHLVIRERHPVAALGIFSDAFSEKREDQEQAYASMPYSTLLGLVASPPRWNPGAWPGVQKLMNTTEFLVHHEDIRRAEDEWFPRRLSVAENRDVWSQCRLALVPFAAKSPTRIEIVSPGFGTLSAGGGRRGDGRGPAATVVTGEPVEILLYLMGRRSHALVDVRQDG</sequence>
<dbReference type="SUPFAM" id="SSF109854">
    <property type="entry name" value="DinB/YfiT-like putative metalloenzymes"/>
    <property type="match status" value="1"/>
</dbReference>
<name>A0A366IES5_9MICO</name>
<evidence type="ECO:0000259" key="1">
    <source>
        <dbReference type="Pfam" id="PF11716"/>
    </source>
</evidence>
<evidence type="ECO:0000313" key="2">
    <source>
        <dbReference type="EMBL" id="RBP69893.1"/>
    </source>
</evidence>
<dbReference type="GO" id="GO:0046872">
    <property type="term" value="F:metal ion binding"/>
    <property type="evidence" value="ECO:0007669"/>
    <property type="project" value="InterPro"/>
</dbReference>
<dbReference type="NCBIfam" id="TIGR03085">
    <property type="entry name" value="TIGR03085 family metal-binding protein"/>
    <property type="match status" value="1"/>
</dbReference>
<dbReference type="AlphaFoldDB" id="A0A366IES5"/>
<dbReference type="EMBL" id="QNSB01000010">
    <property type="protein sequence ID" value="RBP69893.1"/>
    <property type="molecule type" value="Genomic_DNA"/>
</dbReference>
<dbReference type="RefSeq" id="WP_113904977.1">
    <property type="nucleotide sequence ID" value="NZ_QNSB01000010.1"/>
</dbReference>
<dbReference type="NCBIfam" id="TIGR03083">
    <property type="entry name" value="maleylpyruvate isomerase family mycothiol-dependent enzyme"/>
    <property type="match status" value="1"/>
</dbReference>